<organism evidence="1 2">
    <name type="scientific">Flavobacterium frigoris (strain PS1)</name>
    <dbReference type="NCBI Taxonomy" id="1086011"/>
    <lineage>
        <taxon>Bacteria</taxon>
        <taxon>Pseudomonadati</taxon>
        <taxon>Bacteroidota</taxon>
        <taxon>Flavobacteriia</taxon>
        <taxon>Flavobacteriales</taxon>
        <taxon>Flavobacteriaceae</taxon>
        <taxon>Flavobacterium</taxon>
    </lineage>
</organism>
<dbReference type="EMBL" id="AHKF01000017">
    <property type="protein sequence ID" value="EIA08833.1"/>
    <property type="molecule type" value="Genomic_DNA"/>
</dbReference>
<reference evidence="1 2" key="1">
    <citation type="journal article" date="2014" name="Acta Crystallogr. D">
        <title>Structure-based characterization and antifreeze properties of a hyperactive ice-binding protein from the Antarctic bacterium Flavobacterium frigoris PS1.</title>
        <authorList>
            <person name="Do H."/>
            <person name="Kim S.J."/>
            <person name="Kim H.J."/>
            <person name="Lee J.H."/>
        </authorList>
    </citation>
    <scope>NUCLEOTIDE SEQUENCE [LARGE SCALE GENOMIC DNA]</scope>
    <source>
        <strain evidence="1 2">PS1</strain>
    </source>
</reference>
<gene>
    <name evidence="1" type="ORF">HJ01_01599</name>
</gene>
<evidence type="ECO:0000313" key="2">
    <source>
        <dbReference type="Proteomes" id="UP000005566"/>
    </source>
</evidence>
<sequence>MNNLFPEKSDKLDFVFKSNLKINLLLFMYLGGNLKQH</sequence>
<accession>H7FR50</accession>
<name>H7FR50_FLAFP</name>
<dbReference type="AlphaFoldDB" id="H7FR50"/>
<proteinExistence type="predicted"/>
<dbReference type="Proteomes" id="UP000005566">
    <property type="component" value="Unassembled WGS sequence"/>
</dbReference>
<dbReference type="PATRIC" id="fig|1086011.3.peg.1563"/>
<protein>
    <submittedName>
        <fullName evidence="1">Uncharacterized protein</fullName>
    </submittedName>
</protein>
<evidence type="ECO:0000313" key="1">
    <source>
        <dbReference type="EMBL" id="EIA08833.1"/>
    </source>
</evidence>
<comment type="caution">
    <text evidence="1">The sequence shown here is derived from an EMBL/GenBank/DDBJ whole genome shotgun (WGS) entry which is preliminary data.</text>
</comment>
<keyword evidence="2" id="KW-1185">Reference proteome</keyword>